<feature type="transmembrane region" description="Helical" evidence="9">
    <location>
        <begin position="39"/>
        <end position="60"/>
    </location>
</feature>
<dbReference type="InterPro" id="IPR001901">
    <property type="entry name" value="Translocase_SecE/Sec61-g"/>
</dbReference>
<evidence type="ECO:0000256" key="1">
    <source>
        <dbReference type="ARBA" id="ARBA00004370"/>
    </source>
</evidence>
<dbReference type="HAMAP" id="MF_00422">
    <property type="entry name" value="SecE"/>
    <property type="match status" value="1"/>
</dbReference>
<comment type="subcellular location">
    <subcellularLocation>
        <location evidence="9">Cell membrane</location>
        <topology evidence="9">Single-pass membrane protein</topology>
    </subcellularLocation>
    <subcellularLocation>
        <location evidence="1">Membrane</location>
    </subcellularLocation>
</comment>
<evidence type="ECO:0000256" key="5">
    <source>
        <dbReference type="ARBA" id="ARBA00022927"/>
    </source>
</evidence>
<keyword evidence="7 9" id="KW-0811">Translocation</keyword>
<dbReference type="AlphaFoldDB" id="A0A2K4ZH94"/>
<dbReference type="NCBIfam" id="TIGR00964">
    <property type="entry name" value="secE_bact"/>
    <property type="match status" value="1"/>
</dbReference>
<comment type="subunit">
    <text evidence="9">Component of the Sec protein translocase complex. Heterotrimer consisting of SecY, SecE and SecG subunits. The heterotrimers can form oligomers, although 1 heterotrimer is thought to be able to translocate proteins. Interacts with the ribosome. Interacts with SecDF, and other proteins may be involved. Interacts with SecA.</text>
</comment>
<dbReference type="Proteomes" id="UP000236311">
    <property type="component" value="Unassembled WGS sequence"/>
</dbReference>
<sequence length="70" mass="7608">MVKMGNSVEKKAGPGFFKGVKQEFKKIVWPDRQSTLRQSIAVVTISVVVGVVIAILDYVAKAGVDFIISI</sequence>
<keyword evidence="2 9" id="KW-0813">Transport</keyword>
<dbReference type="GO" id="GO:0065002">
    <property type="term" value="P:intracellular protein transmembrane transport"/>
    <property type="evidence" value="ECO:0007669"/>
    <property type="project" value="UniProtKB-UniRule"/>
</dbReference>
<evidence type="ECO:0000313" key="10">
    <source>
        <dbReference type="EMBL" id="SOY29840.1"/>
    </source>
</evidence>
<evidence type="ECO:0000256" key="2">
    <source>
        <dbReference type="ARBA" id="ARBA00022448"/>
    </source>
</evidence>
<dbReference type="GO" id="GO:0006605">
    <property type="term" value="P:protein targeting"/>
    <property type="evidence" value="ECO:0007669"/>
    <property type="project" value="UniProtKB-UniRule"/>
</dbReference>
<keyword evidence="8 9" id="KW-0472">Membrane</keyword>
<keyword evidence="6 9" id="KW-1133">Transmembrane helix</keyword>
<evidence type="ECO:0000256" key="9">
    <source>
        <dbReference type="HAMAP-Rule" id="MF_00422"/>
    </source>
</evidence>
<dbReference type="GO" id="GO:0043952">
    <property type="term" value="P:protein transport by the Sec complex"/>
    <property type="evidence" value="ECO:0007669"/>
    <property type="project" value="UniProtKB-UniRule"/>
</dbReference>
<dbReference type="PROSITE" id="PS01067">
    <property type="entry name" value="SECE_SEC61G"/>
    <property type="match status" value="1"/>
</dbReference>
<protein>
    <recommendedName>
        <fullName evidence="9">Protein translocase subunit SecE</fullName>
    </recommendedName>
</protein>
<evidence type="ECO:0000256" key="4">
    <source>
        <dbReference type="ARBA" id="ARBA00022692"/>
    </source>
</evidence>
<evidence type="ECO:0000256" key="7">
    <source>
        <dbReference type="ARBA" id="ARBA00023010"/>
    </source>
</evidence>
<keyword evidence="5 9" id="KW-0653">Protein transport</keyword>
<dbReference type="EMBL" id="OFSM01000012">
    <property type="protein sequence ID" value="SOY29840.1"/>
    <property type="molecule type" value="Genomic_DNA"/>
</dbReference>
<evidence type="ECO:0000313" key="11">
    <source>
        <dbReference type="Proteomes" id="UP000236311"/>
    </source>
</evidence>
<dbReference type="GO" id="GO:0005886">
    <property type="term" value="C:plasma membrane"/>
    <property type="evidence" value="ECO:0007669"/>
    <property type="project" value="UniProtKB-SubCell"/>
</dbReference>
<dbReference type="GO" id="GO:0009306">
    <property type="term" value="P:protein secretion"/>
    <property type="evidence" value="ECO:0007669"/>
    <property type="project" value="UniProtKB-UniRule"/>
</dbReference>
<accession>A0A2K4ZH94</accession>
<reference evidence="10 11" key="1">
    <citation type="submission" date="2018-01" db="EMBL/GenBank/DDBJ databases">
        <authorList>
            <person name="Gaut B.S."/>
            <person name="Morton B.R."/>
            <person name="Clegg M.T."/>
            <person name="Duvall M.R."/>
        </authorList>
    </citation>
    <scope>NUCLEOTIDE SEQUENCE [LARGE SCALE GENOMIC DNA]</scope>
    <source>
        <strain evidence="10">GP69</strain>
    </source>
</reference>
<proteinExistence type="inferred from homology"/>
<keyword evidence="3 9" id="KW-1003">Cell membrane</keyword>
<evidence type="ECO:0000256" key="6">
    <source>
        <dbReference type="ARBA" id="ARBA00022989"/>
    </source>
</evidence>
<organism evidence="10 11">
    <name type="scientific">Acetatifactor muris</name>
    <dbReference type="NCBI Taxonomy" id="879566"/>
    <lineage>
        <taxon>Bacteria</taxon>
        <taxon>Bacillati</taxon>
        <taxon>Bacillota</taxon>
        <taxon>Clostridia</taxon>
        <taxon>Lachnospirales</taxon>
        <taxon>Lachnospiraceae</taxon>
        <taxon>Acetatifactor</taxon>
    </lineage>
</organism>
<keyword evidence="4 9" id="KW-0812">Transmembrane</keyword>
<evidence type="ECO:0000256" key="3">
    <source>
        <dbReference type="ARBA" id="ARBA00022475"/>
    </source>
</evidence>
<dbReference type="InterPro" id="IPR038379">
    <property type="entry name" value="SecE_sf"/>
</dbReference>
<dbReference type="RefSeq" id="WP_242982416.1">
    <property type="nucleotide sequence ID" value="NZ_JANJZD010000011.1"/>
</dbReference>
<dbReference type="InterPro" id="IPR005807">
    <property type="entry name" value="SecE_bac"/>
</dbReference>
<dbReference type="PANTHER" id="PTHR33910">
    <property type="entry name" value="PROTEIN TRANSLOCASE SUBUNIT SECE"/>
    <property type="match status" value="1"/>
</dbReference>
<dbReference type="Gene3D" id="1.20.5.1030">
    <property type="entry name" value="Preprotein translocase secy subunit"/>
    <property type="match status" value="1"/>
</dbReference>
<name>A0A2K4ZH94_9FIRM</name>
<comment type="function">
    <text evidence="9">Essential subunit of the Sec protein translocation channel SecYEG. Clamps together the 2 halves of SecY. May contact the channel plug during translocation.</text>
</comment>
<dbReference type="Pfam" id="PF00584">
    <property type="entry name" value="SecE"/>
    <property type="match status" value="1"/>
</dbReference>
<dbReference type="PANTHER" id="PTHR33910:SF1">
    <property type="entry name" value="PROTEIN TRANSLOCASE SUBUNIT SECE"/>
    <property type="match status" value="1"/>
</dbReference>
<dbReference type="GO" id="GO:0008320">
    <property type="term" value="F:protein transmembrane transporter activity"/>
    <property type="evidence" value="ECO:0007669"/>
    <property type="project" value="UniProtKB-UniRule"/>
</dbReference>
<keyword evidence="11" id="KW-1185">Reference proteome</keyword>
<evidence type="ECO:0000256" key="8">
    <source>
        <dbReference type="ARBA" id="ARBA00023136"/>
    </source>
</evidence>
<comment type="similarity">
    <text evidence="9">Belongs to the SecE/SEC61-gamma family.</text>
</comment>
<gene>
    <name evidence="9" type="primary">secE</name>
    <name evidence="10" type="ORF">AMURIS_02561</name>
</gene>